<feature type="compositionally biased region" description="Low complexity" evidence="1">
    <location>
        <begin position="358"/>
        <end position="367"/>
    </location>
</feature>
<dbReference type="OrthoDB" id="3070163at2759"/>
<proteinExistence type="predicted"/>
<dbReference type="EMBL" id="QPFP01000178">
    <property type="protein sequence ID" value="TEB19739.1"/>
    <property type="molecule type" value="Genomic_DNA"/>
</dbReference>
<evidence type="ECO:0000313" key="3">
    <source>
        <dbReference type="Proteomes" id="UP000298030"/>
    </source>
</evidence>
<feature type="region of interest" description="Disordered" evidence="1">
    <location>
        <begin position="286"/>
        <end position="325"/>
    </location>
</feature>
<feature type="region of interest" description="Disordered" evidence="1">
    <location>
        <begin position="151"/>
        <end position="266"/>
    </location>
</feature>
<gene>
    <name evidence="2" type="ORF">FA13DRAFT_1718555</name>
</gene>
<feature type="compositionally biased region" description="Basic and acidic residues" evidence="1">
    <location>
        <begin position="299"/>
        <end position="309"/>
    </location>
</feature>
<feature type="compositionally biased region" description="Basic and acidic residues" evidence="1">
    <location>
        <begin position="151"/>
        <end position="168"/>
    </location>
</feature>
<organism evidence="2 3">
    <name type="scientific">Coprinellus micaceus</name>
    <name type="common">Glistening ink-cap mushroom</name>
    <name type="synonym">Coprinus micaceus</name>
    <dbReference type="NCBI Taxonomy" id="71717"/>
    <lineage>
        <taxon>Eukaryota</taxon>
        <taxon>Fungi</taxon>
        <taxon>Dikarya</taxon>
        <taxon>Basidiomycota</taxon>
        <taxon>Agaricomycotina</taxon>
        <taxon>Agaricomycetes</taxon>
        <taxon>Agaricomycetidae</taxon>
        <taxon>Agaricales</taxon>
        <taxon>Agaricineae</taxon>
        <taxon>Psathyrellaceae</taxon>
        <taxon>Coprinellus</taxon>
    </lineage>
</organism>
<feature type="compositionally biased region" description="Acidic residues" evidence="1">
    <location>
        <begin position="213"/>
        <end position="224"/>
    </location>
</feature>
<reference evidence="2 3" key="1">
    <citation type="journal article" date="2019" name="Nat. Ecol. Evol.">
        <title>Megaphylogeny resolves global patterns of mushroom evolution.</title>
        <authorList>
            <person name="Varga T."/>
            <person name="Krizsan K."/>
            <person name="Foldi C."/>
            <person name="Dima B."/>
            <person name="Sanchez-Garcia M."/>
            <person name="Sanchez-Ramirez S."/>
            <person name="Szollosi G.J."/>
            <person name="Szarkandi J.G."/>
            <person name="Papp V."/>
            <person name="Albert L."/>
            <person name="Andreopoulos W."/>
            <person name="Angelini C."/>
            <person name="Antonin V."/>
            <person name="Barry K.W."/>
            <person name="Bougher N.L."/>
            <person name="Buchanan P."/>
            <person name="Buyck B."/>
            <person name="Bense V."/>
            <person name="Catcheside P."/>
            <person name="Chovatia M."/>
            <person name="Cooper J."/>
            <person name="Damon W."/>
            <person name="Desjardin D."/>
            <person name="Finy P."/>
            <person name="Geml J."/>
            <person name="Haridas S."/>
            <person name="Hughes K."/>
            <person name="Justo A."/>
            <person name="Karasinski D."/>
            <person name="Kautmanova I."/>
            <person name="Kiss B."/>
            <person name="Kocsube S."/>
            <person name="Kotiranta H."/>
            <person name="LaButti K.M."/>
            <person name="Lechner B.E."/>
            <person name="Liimatainen K."/>
            <person name="Lipzen A."/>
            <person name="Lukacs Z."/>
            <person name="Mihaltcheva S."/>
            <person name="Morgado L.N."/>
            <person name="Niskanen T."/>
            <person name="Noordeloos M.E."/>
            <person name="Ohm R.A."/>
            <person name="Ortiz-Santana B."/>
            <person name="Ovrebo C."/>
            <person name="Racz N."/>
            <person name="Riley R."/>
            <person name="Savchenko A."/>
            <person name="Shiryaev A."/>
            <person name="Soop K."/>
            <person name="Spirin V."/>
            <person name="Szebenyi C."/>
            <person name="Tomsovsky M."/>
            <person name="Tulloss R.E."/>
            <person name="Uehling J."/>
            <person name="Grigoriev I.V."/>
            <person name="Vagvolgyi C."/>
            <person name="Papp T."/>
            <person name="Martin F.M."/>
            <person name="Miettinen O."/>
            <person name="Hibbett D.S."/>
            <person name="Nagy L.G."/>
        </authorList>
    </citation>
    <scope>NUCLEOTIDE SEQUENCE [LARGE SCALE GENOMIC DNA]</scope>
    <source>
        <strain evidence="2 3">FP101781</strain>
    </source>
</reference>
<protein>
    <submittedName>
        <fullName evidence="2">Uncharacterized protein</fullName>
    </submittedName>
</protein>
<feature type="compositionally biased region" description="Polar residues" evidence="1">
    <location>
        <begin position="36"/>
        <end position="46"/>
    </location>
</feature>
<comment type="caution">
    <text evidence="2">The sequence shown here is derived from an EMBL/GenBank/DDBJ whole genome shotgun (WGS) entry which is preliminary data.</text>
</comment>
<feature type="region of interest" description="Disordered" evidence="1">
    <location>
        <begin position="1"/>
        <end position="119"/>
    </location>
</feature>
<feature type="compositionally biased region" description="Basic and acidic residues" evidence="1">
    <location>
        <begin position="225"/>
        <end position="255"/>
    </location>
</feature>
<dbReference type="Proteomes" id="UP000298030">
    <property type="component" value="Unassembled WGS sequence"/>
</dbReference>
<sequence length="706" mass="77942">MAPRKRSTNIPQSLPETDGADHPAESTATERESCQRAVTNATSSTAVDDPTAPRTRKAAQVEGVNPGPTPQPKPKTRAASKKTAGTRRLDPEPMDVTPPINVAQPKRKRRTKAQIEADKRAELEEKSRVEELETTLKDKLEKKVLAVKERDRDEIAQRQTELIRHRPPVEPSMPPVHEDDIFSCGPGQPHQEAAISGGGQLEEDFEQELRDVELEDESESESDNEEIRRIQEELKEAKLKKQMEKAKKKGVERAPKAPNDNSRKIASGLREEYRTTKASVVPAVSVNPIGGIGDEDLEDARPRDDEPRQVDSAPGAHTQFRGRNMNRKNTLVSLFPPTAVTVTKNTLTLPLRMTTVTPTTTPVVKTPSNLTPAPHTLQHRSSTSSLGSSSQRANKSTNRAGKPSAPTPSPTPQPDGARRAKTLTASSVRKRDLPTFTQTQRRWNIHFLPTIYASFYHSAEPFKDFIVSTPRFVGIIQGAVDTVYPDFEHEVQLYGDAILLMAYNQINDRRGNLAELALELVSLHIRGISNLSEANEWLAWARRLTGPLYFVDATPYYCKAKIGEPGFIPPSGKMKTKFVTAMVKQALDLSKSAIVNCKSFQPPLGLFGIVLAALGRAATIVQADGSIPEGLKDEFSYELYGEKVADAISSIQGISEEKWLEILACSTTVHLDKDHDGDGASDESIGHIDRRQMFTFESPVKRQGFS</sequence>
<feature type="compositionally biased region" description="Basic and acidic residues" evidence="1">
    <location>
        <begin position="19"/>
        <end position="34"/>
    </location>
</feature>
<evidence type="ECO:0000256" key="1">
    <source>
        <dbReference type="SAM" id="MobiDB-lite"/>
    </source>
</evidence>
<keyword evidence="3" id="KW-1185">Reference proteome</keyword>
<feature type="compositionally biased region" description="Low complexity" evidence="1">
    <location>
        <begin position="381"/>
        <end position="390"/>
    </location>
</feature>
<name>A0A4Y7SDR7_COPMI</name>
<feature type="region of interest" description="Disordered" evidence="1">
    <location>
        <begin position="358"/>
        <end position="426"/>
    </location>
</feature>
<evidence type="ECO:0000313" key="2">
    <source>
        <dbReference type="EMBL" id="TEB19739.1"/>
    </source>
</evidence>
<dbReference type="AlphaFoldDB" id="A0A4Y7SDR7"/>
<accession>A0A4Y7SDR7</accession>